<comment type="caution">
    <text evidence="3">The sequence shown here is derived from an EMBL/GenBank/DDBJ whole genome shotgun (WGS) entry which is preliminary data.</text>
</comment>
<feature type="region of interest" description="Disordered" evidence="1">
    <location>
        <begin position="212"/>
        <end position="242"/>
    </location>
</feature>
<gene>
    <name evidence="3" type="ORF">ACFPC0_23685</name>
</gene>
<dbReference type="InterPro" id="IPR001242">
    <property type="entry name" value="Condensation_dom"/>
</dbReference>
<evidence type="ECO:0000259" key="2">
    <source>
        <dbReference type="Pfam" id="PF00668"/>
    </source>
</evidence>
<dbReference type="Pfam" id="PF00668">
    <property type="entry name" value="Condensation"/>
    <property type="match status" value="1"/>
</dbReference>
<evidence type="ECO:0000313" key="4">
    <source>
        <dbReference type="Proteomes" id="UP001595824"/>
    </source>
</evidence>
<reference evidence="4" key="1">
    <citation type="journal article" date="2019" name="Int. J. Syst. Evol. Microbiol.">
        <title>The Global Catalogue of Microorganisms (GCM) 10K type strain sequencing project: providing services to taxonomists for standard genome sequencing and annotation.</title>
        <authorList>
            <consortium name="The Broad Institute Genomics Platform"/>
            <consortium name="The Broad Institute Genome Sequencing Center for Infectious Disease"/>
            <person name="Wu L."/>
            <person name="Ma J."/>
        </authorList>
    </citation>
    <scope>NUCLEOTIDE SEQUENCE [LARGE SCALE GENOMIC DNA]</scope>
    <source>
        <strain evidence="4">PCU 347</strain>
    </source>
</reference>
<sequence>MSSHHSHAQAVLAVVHEPGGAQPGAPLVFELCGPLGAAEAEAVADRVAARHRAYTVTLDDDGTGRRLVRLARTGTAPGERPPALSADLLADLLAPLSAGTVPVTGYQRELLLAAVTRQGGPGRHIEQLCWNWTGPLDTARFTAAWHSVADRETVLRASFDWTGAPLLVLHDHAPIEVVRHRHATVAWSELLRRDRLRGFELHRPGLLRVTLLDGPPQRSAPARGPGHGPGPGPLPGARAATGPAPTRVLLSYHSALLDGRGAHLLVREFYRAYLADGVVPGGERRPDIRDHAAWLQDRDTEAARRYWATAAPPADAAVRPGRDGGRTRFTGAGRIQRRLRPHQTSRLRSWAALWGAGESSALHVVWALLLYRAADTRGPVPVSFGVHFSGRDLTLEGAADVPGLLGNPLPMTVTVDPAAPLVDLLRQVRDAALDLSAYPWVSGDRILRWSGREEAVRLADTLVRFDSRPELPEVLRAELKAQGIQVDVPQSASGDTSLPVTLVAQYDADGGLLLTATYDRAELSDADASGVLSQCMELLRRLSDQQDERVTVGQVLGLLEPGEVPRMARQGRRPRTVALAVLRPGGPHADVVCLVAVPGVPPGVYESLVQEYEGPERIVSLSLGGDVRTPPSALPELLGPGRRLVLCGCGPAGRVAYEIAQGTAARTATATTVVMTGIGGVAESARALARALESIRARTV</sequence>
<accession>A0ABV8TJ49</accession>
<keyword evidence="4" id="KW-1185">Reference proteome</keyword>
<dbReference type="PANTHER" id="PTHR45527:SF1">
    <property type="entry name" value="FATTY ACID SYNTHASE"/>
    <property type="match status" value="1"/>
</dbReference>
<evidence type="ECO:0000256" key="1">
    <source>
        <dbReference type="SAM" id="MobiDB-lite"/>
    </source>
</evidence>
<dbReference type="Gene3D" id="3.30.559.30">
    <property type="entry name" value="Nonribosomal peptide synthetase, condensation domain"/>
    <property type="match status" value="1"/>
</dbReference>
<dbReference type="Proteomes" id="UP001595824">
    <property type="component" value="Unassembled WGS sequence"/>
</dbReference>
<organism evidence="3 4">
    <name type="scientific">Streptomyces andamanensis</name>
    <dbReference type="NCBI Taxonomy" id="1565035"/>
    <lineage>
        <taxon>Bacteria</taxon>
        <taxon>Bacillati</taxon>
        <taxon>Actinomycetota</taxon>
        <taxon>Actinomycetes</taxon>
        <taxon>Kitasatosporales</taxon>
        <taxon>Streptomycetaceae</taxon>
        <taxon>Streptomyces</taxon>
    </lineage>
</organism>
<dbReference type="SUPFAM" id="SSF52777">
    <property type="entry name" value="CoA-dependent acyltransferases"/>
    <property type="match status" value="2"/>
</dbReference>
<dbReference type="Gene3D" id="3.30.559.10">
    <property type="entry name" value="Chloramphenicol acetyltransferase-like domain"/>
    <property type="match status" value="1"/>
</dbReference>
<dbReference type="PANTHER" id="PTHR45527">
    <property type="entry name" value="NONRIBOSOMAL PEPTIDE SYNTHETASE"/>
    <property type="match status" value="1"/>
</dbReference>
<feature type="domain" description="Condensation" evidence="2">
    <location>
        <begin position="247"/>
        <end position="550"/>
    </location>
</feature>
<dbReference type="RefSeq" id="WP_381741745.1">
    <property type="nucleotide sequence ID" value="NZ_JBHSDP010000024.1"/>
</dbReference>
<dbReference type="InterPro" id="IPR023213">
    <property type="entry name" value="CAT-like_dom_sf"/>
</dbReference>
<protein>
    <submittedName>
        <fullName evidence="3">Condensation domain-containing protein</fullName>
    </submittedName>
</protein>
<dbReference type="EMBL" id="JBHSDP010000024">
    <property type="protein sequence ID" value="MFC4330730.1"/>
    <property type="molecule type" value="Genomic_DNA"/>
</dbReference>
<proteinExistence type="predicted"/>
<name>A0ABV8TJ49_9ACTN</name>
<evidence type="ECO:0000313" key="3">
    <source>
        <dbReference type="EMBL" id="MFC4330730.1"/>
    </source>
</evidence>